<dbReference type="RefSeq" id="XP_024390896.1">
    <property type="nucleotide sequence ID" value="XM_024535128.2"/>
</dbReference>
<dbReference type="Gene3D" id="3.40.50.150">
    <property type="entry name" value="Vaccinia Virus protein VP39"/>
    <property type="match status" value="1"/>
</dbReference>
<organism evidence="3">
    <name type="scientific">Physcomitrium patens</name>
    <name type="common">Spreading-leaved earth moss</name>
    <name type="synonym">Physcomitrella patens</name>
    <dbReference type="NCBI Taxonomy" id="3218"/>
    <lineage>
        <taxon>Eukaryota</taxon>
        <taxon>Viridiplantae</taxon>
        <taxon>Streptophyta</taxon>
        <taxon>Embryophyta</taxon>
        <taxon>Bryophyta</taxon>
        <taxon>Bryophytina</taxon>
        <taxon>Bryopsida</taxon>
        <taxon>Funariidae</taxon>
        <taxon>Funariales</taxon>
        <taxon>Funariaceae</taxon>
        <taxon>Physcomitrium</taxon>
    </lineage>
</organism>
<evidence type="ECO:0000313" key="5">
    <source>
        <dbReference type="Proteomes" id="UP000006727"/>
    </source>
</evidence>
<dbReference type="PANTHER" id="PTHR34203">
    <property type="entry name" value="METHYLTRANSFERASE, FKBM FAMILY PROTEIN"/>
    <property type="match status" value="1"/>
</dbReference>
<dbReference type="AlphaFoldDB" id="A0A2K1JQ04"/>
<dbReference type="GeneID" id="112289688"/>
<keyword evidence="1" id="KW-0812">Transmembrane</keyword>
<dbReference type="KEGG" id="ppp:112289688"/>
<sequence length="357" mass="40286">MTLVASRGRMKVVVMVVVLIGLWFTLVQYDNTCTLGRKEELSRNMAGFSKGLAGQQNGDAGFSTDQESSMELSGLLKEAMQHGQVGKPTIHLVEIMEAMSRPFFMFVCSNCYCDICDKVRNLGYWSPVESMIFHTVLKRHGCRGGRNLVIDIGAHVGYFSLIAASYGCRVKSFEPNSVALRYLNLSRALNNYDQINLFQKGVGQADTKAMYKQTDTWALNGFLRRRLLETVEVTRLDSIVDEDVLLMKIDTEGYEVNVFAGAKNLLSEHRVHHILAEVKQAGSPSKRELLYTIAKTGQFTHVYNWDEVITPLSVPLDQFTLQNATIVDVTSIVLNKDIAGYLQFQDFWFCREPLPWL</sequence>
<keyword evidence="1" id="KW-1133">Transmembrane helix</keyword>
<dbReference type="Pfam" id="PF05050">
    <property type="entry name" value="Methyltransf_21"/>
    <property type="match status" value="1"/>
</dbReference>
<dbReference type="InterPro" id="IPR029063">
    <property type="entry name" value="SAM-dependent_MTases_sf"/>
</dbReference>
<dbReference type="Gramene" id="Pp3c12_8840V3.2">
    <property type="protein sequence ID" value="Pp3c12_8840V3.2"/>
    <property type="gene ID" value="Pp3c12_8840"/>
</dbReference>
<dbReference type="NCBIfam" id="TIGR01444">
    <property type="entry name" value="fkbM_fam"/>
    <property type="match status" value="1"/>
</dbReference>
<reference evidence="3 5" key="1">
    <citation type="journal article" date="2008" name="Science">
        <title>The Physcomitrella genome reveals evolutionary insights into the conquest of land by plants.</title>
        <authorList>
            <person name="Rensing S."/>
            <person name="Lang D."/>
            <person name="Zimmer A."/>
            <person name="Terry A."/>
            <person name="Salamov A."/>
            <person name="Shapiro H."/>
            <person name="Nishiyama T."/>
            <person name="Perroud P.-F."/>
            <person name="Lindquist E."/>
            <person name="Kamisugi Y."/>
            <person name="Tanahashi T."/>
            <person name="Sakakibara K."/>
            <person name="Fujita T."/>
            <person name="Oishi K."/>
            <person name="Shin-I T."/>
            <person name="Kuroki Y."/>
            <person name="Toyoda A."/>
            <person name="Suzuki Y."/>
            <person name="Hashimoto A."/>
            <person name="Yamaguchi K."/>
            <person name="Sugano A."/>
            <person name="Kohara Y."/>
            <person name="Fujiyama A."/>
            <person name="Anterola A."/>
            <person name="Aoki S."/>
            <person name="Ashton N."/>
            <person name="Barbazuk W.B."/>
            <person name="Barker E."/>
            <person name="Bennetzen J."/>
            <person name="Bezanilla M."/>
            <person name="Blankenship R."/>
            <person name="Cho S.H."/>
            <person name="Dutcher S."/>
            <person name="Estelle M."/>
            <person name="Fawcett J.A."/>
            <person name="Gundlach H."/>
            <person name="Hanada K."/>
            <person name="Heyl A."/>
            <person name="Hicks K.A."/>
            <person name="Hugh J."/>
            <person name="Lohr M."/>
            <person name="Mayer K."/>
            <person name="Melkozernov A."/>
            <person name="Murata T."/>
            <person name="Nelson D."/>
            <person name="Pils B."/>
            <person name="Prigge M."/>
            <person name="Reiss B."/>
            <person name="Renner T."/>
            <person name="Rombauts S."/>
            <person name="Rushton P."/>
            <person name="Sanderfoot A."/>
            <person name="Schween G."/>
            <person name="Shiu S.-H."/>
            <person name="Stueber K."/>
            <person name="Theodoulou F.L."/>
            <person name="Tu H."/>
            <person name="Van de Peer Y."/>
            <person name="Verrier P.J."/>
            <person name="Waters E."/>
            <person name="Wood A."/>
            <person name="Yang L."/>
            <person name="Cove D."/>
            <person name="Cuming A."/>
            <person name="Hasebe M."/>
            <person name="Lucas S."/>
            <person name="Mishler D.B."/>
            <person name="Reski R."/>
            <person name="Grigoriev I."/>
            <person name="Quatrano R.S."/>
            <person name="Boore J.L."/>
        </authorList>
    </citation>
    <scope>NUCLEOTIDE SEQUENCE [LARGE SCALE GENOMIC DNA]</scope>
    <source>
        <strain evidence="4 5">cv. Gransden 2004</strain>
    </source>
</reference>
<dbReference type="SUPFAM" id="SSF53335">
    <property type="entry name" value="S-adenosyl-L-methionine-dependent methyltransferases"/>
    <property type="match status" value="1"/>
</dbReference>
<evidence type="ECO:0000256" key="1">
    <source>
        <dbReference type="SAM" id="Phobius"/>
    </source>
</evidence>
<keyword evidence="1" id="KW-0472">Membrane</keyword>
<dbReference type="OrthoDB" id="411251at2759"/>
<dbReference type="CDD" id="cd02440">
    <property type="entry name" value="AdoMet_MTases"/>
    <property type="match status" value="1"/>
</dbReference>
<reference evidence="4" key="3">
    <citation type="submission" date="2020-12" db="UniProtKB">
        <authorList>
            <consortium name="EnsemblPlants"/>
        </authorList>
    </citation>
    <scope>IDENTIFICATION</scope>
</reference>
<evidence type="ECO:0000313" key="3">
    <source>
        <dbReference type="EMBL" id="PNR43618.1"/>
    </source>
</evidence>
<evidence type="ECO:0000313" key="4">
    <source>
        <dbReference type="EnsemblPlants" id="Pp3c12_8840V3.1"/>
    </source>
</evidence>
<dbReference type="InterPro" id="IPR052514">
    <property type="entry name" value="SAM-dependent_MTase"/>
</dbReference>
<dbReference type="STRING" id="3218.A0A2K1JQ04"/>
<name>A0A2K1JQ04_PHYPA</name>
<feature type="domain" description="Methyltransferase FkbM" evidence="2">
    <location>
        <begin position="151"/>
        <end position="282"/>
    </location>
</feature>
<dbReference type="EnsemblPlants" id="Pp3c12_8840V3.1">
    <property type="protein sequence ID" value="Pp3c12_8840V3.1"/>
    <property type="gene ID" value="Pp3c12_8840"/>
</dbReference>
<dbReference type="EnsemblPlants" id="Pp3c12_8840V3.2">
    <property type="protein sequence ID" value="Pp3c12_8840V3.2"/>
    <property type="gene ID" value="Pp3c12_8840"/>
</dbReference>
<dbReference type="EMBL" id="ABEU02000012">
    <property type="protein sequence ID" value="PNR43618.1"/>
    <property type="molecule type" value="Genomic_DNA"/>
</dbReference>
<keyword evidence="5" id="KW-1185">Reference proteome</keyword>
<feature type="transmembrane region" description="Helical" evidence="1">
    <location>
        <begin position="12"/>
        <end position="29"/>
    </location>
</feature>
<gene>
    <name evidence="4" type="primary">LOC112289688</name>
    <name evidence="3" type="ORF">PHYPA_015999</name>
</gene>
<dbReference type="Proteomes" id="UP000006727">
    <property type="component" value="Chromosome 12"/>
</dbReference>
<evidence type="ECO:0000259" key="2">
    <source>
        <dbReference type="Pfam" id="PF05050"/>
    </source>
</evidence>
<dbReference type="PaxDb" id="3218-PP1S91_150V6.2"/>
<reference evidence="3 5" key="2">
    <citation type="journal article" date="2018" name="Plant J.">
        <title>The Physcomitrella patens chromosome-scale assembly reveals moss genome structure and evolution.</title>
        <authorList>
            <person name="Lang D."/>
            <person name="Ullrich K.K."/>
            <person name="Murat F."/>
            <person name="Fuchs J."/>
            <person name="Jenkins J."/>
            <person name="Haas F.B."/>
            <person name="Piednoel M."/>
            <person name="Gundlach H."/>
            <person name="Van Bel M."/>
            <person name="Meyberg R."/>
            <person name="Vives C."/>
            <person name="Morata J."/>
            <person name="Symeonidi A."/>
            <person name="Hiss M."/>
            <person name="Muchero W."/>
            <person name="Kamisugi Y."/>
            <person name="Saleh O."/>
            <person name="Blanc G."/>
            <person name="Decker E.L."/>
            <person name="van Gessel N."/>
            <person name="Grimwood J."/>
            <person name="Hayes R.D."/>
            <person name="Graham S.W."/>
            <person name="Gunter L.E."/>
            <person name="McDaniel S.F."/>
            <person name="Hoernstein S.N.W."/>
            <person name="Larsson A."/>
            <person name="Li F.W."/>
            <person name="Perroud P.F."/>
            <person name="Phillips J."/>
            <person name="Ranjan P."/>
            <person name="Rokshar D.S."/>
            <person name="Rothfels C.J."/>
            <person name="Schneider L."/>
            <person name="Shu S."/>
            <person name="Stevenson D.W."/>
            <person name="Thummler F."/>
            <person name="Tillich M."/>
            <person name="Villarreal Aguilar J.C."/>
            <person name="Widiez T."/>
            <person name="Wong G.K."/>
            <person name="Wymore A."/>
            <person name="Zhang Y."/>
            <person name="Zimmer A.D."/>
            <person name="Quatrano R.S."/>
            <person name="Mayer K.F.X."/>
            <person name="Goodstein D."/>
            <person name="Casacuberta J.M."/>
            <person name="Vandepoele K."/>
            <person name="Reski R."/>
            <person name="Cuming A.C."/>
            <person name="Tuskan G.A."/>
            <person name="Maumus F."/>
            <person name="Salse J."/>
            <person name="Schmutz J."/>
            <person name="Rensing S.A."/>
        </authorList>
    </citation>
    <scope>NUCLEOTIDE SEQUENCE [LARGE SCALE GENOMIC DNA]</scope>
    <source>
        <strain evidence="4 5">cv. Gransden 2004</strain>
    </source>
</reference>
<dbReference type="InterPro" id="IPR006342">
    <property type="entry name" value="FkbM_mtfrase"/>
</dbReference>
<accession>A0A2K1JQ04</accession>
<proteinExistence type="predicted"/>
<dbReference type="GO" id="GO:0008171">
    <property type="term" value="F:O-methyltransferase activity"/>
    <property type="evidence" value="ECO:0000318"/>
    <property type="project" value="GO_Central"/>
</dbReference>
<dbReference type="Gramene" id="Pp3c12_8840V3.1">
    <property type="protein sequence ID" value="Pp3c12_8840V3.1"/>
    <property type="gene ID" value="Pp3c12_8840"/>
</dbReference>
<protein>
    <recommendedName>
        <fullName evidence="2">Methyltransferase FkbM domain-containing protein</fullName>
    </recommendedName>
</protein>
<dbReference type="PANTHER" id="PTHR34203:SF15">
    <property type="entry name" value="SLL1173 PROTEIN"/>
    <property type="match status" value="1"/>
</dbReference>